<accession>A0A9W7CQT4</accession>
<organism evidence="1 2">
    <name type="scientific">Phytophthora fragariaefolia</name>
    <dbReference type="NCBI Taxonomy" id="1490495"/>
    <lineage>
        <taxon>Eukaryota</taxon>
        <taxon>Sar</taxon>
        <taxon>Stramenopiles</taxon>
        <taxon>Oomycota</taxon>
        <taxon>Peronosporomycetes</taxon>
        <taxon>Peronosporales</taxon>
        <taxon>Peronosporaceae</taxon>
        <taxon>Phytophthora</taxon>
    </lineage>
</organism>
<gene>
    <name evidence="1" type="ORF">Pfra01_001130400</name>
</gene>
<dbReference type="Proteomes" id="UP001165121">
    <property type="component" value="Unassembled WGS sequence"/>
</dbReference>
<name>A0A9W7CQT4_9STRA</name>
<comment type="caution">
    <text evidence="1">The sequence shown here is derived from an EMBL/GenBank/DDBJ whole genome shotgun (WGS) entry which is preliminary data.</text>
</comment>
<sequence>MADVLGSQLCGLDLEVDMADDSTNLRFLDPENDREAGGPKIAPPTEMLHEAALRNGITSILDETTDDGNELECIREVCQETLARMDRVAAAKSIAHRQEAKFDDNDGAVQGVDAVDDNASAFSAPKSPQERLMALMPNTTEKGRSKLSRRPSTSYERYVLNKCPQETRYQGDLLRFVRGICSELDDNISKGPIISQFLQLERSQSGQRADLNKGGRGTFVYLCLSKDQTSGKDPISEIIAIFPERGEFVPSDYEVVRRRGVPANINTVGQDWAIYMKVDKSPLDHIADLNSTSGGTEIFLGYKKKSSRSPPPSSTPGKLKQLRSAFASKATEVREQELIAQSLPSSSLTSVPQLPRGKPRKCTKGFDPPVLHAILKALTFIGDFDSSLAKVFEDELVSKIMCAYEATLIDIKPAEIEASKPEQSPHALTRELVVDLIDDISTGAEIATITDNMLGVFKVILCS</sequence>
<proteinExistence type="predicted"/>
<evidence type="ECO:0000313" key="1">
    <source>
        <dbReference type="EMBL" id="GMF38797.1"/>
    </source>
</evidence>
<evidence type="ECO:0000313" key="2">
    <source>
        <dbReference type="Proteomes" id="UP001165121"/>
    </source>
</evidence>
<dbReference type="OrthoDB" id="118746at2759"/>
<dbReference type="AlphaFoldDB" id="A0A9W7CQT4"/>
<dbReference type="Gene3D" id="2.100.10.50">
    <property type="match status" value="1"/>
</dbReference>
<keyword evidence="2" id="KW-1185">Reference proteome</keyword>
<protein>
    <submittedName>
        <fullName evidence="1">Unnamed protein product</fullName>
    </submittedName>
</protein>
<reference evidence="1" key="1">
    <citation type="submission" date="2023-04" db="EMBL/GenBank/DDBJ databases">
        <title>Phytophthora fragariaefolia NBRC 109709.</title>
        <authorList>
            <person name="Ichikawa N."/>
            <person name="Sato H."/>
            <person name="Tonouchi N."/>
        </authorList>
    </citation>
    <scope>NUCLEOTIDE SEQUENCE</scope>
    <source>
        <strain evidence="1">NBRC 109709</strain>
    </source>
</reference>
<dbReference type="EMBL" id="BSXT01001119">
    <property type="protein sequence ID" value="GMF38797.1"/>
    <property type="molecule type" value="Genomic_DNA"/>
</dbReference>